<name>A0A6L6U8S4_9FLAO</name>
<evidence type="ECO:0000313" key="2">
    <source>
        <dbReference type="EMBL" id="MUU78429.1"/>
    </source>
</evidence>
<organism evidence="2 3">
    <name type="scientific">Winogradskyella endarachnes</name>
    <dbReference type="NCBI Taxonomy" id="2681965"/>
    <lineage>
        <taxon>Bacteria</taxon>
        <taxon>Pseudomonadati</taxon>
        <taxon>Bacteroidota</taxon>
        <taxon>Flavobacteriia</taxon>
        <taxon>Flavobacteriales</taxon>
        <taxon>Flavobacteriaceae</taxon>
        <taxon>Winogradskyella</taxon>
    </lineage>
</organism>
<dbReference type="AlphaFoldDB" id="A0A6L6U8S4"/>
<comment type="caution">
    <text evidence="2">The sequence shown here is derived from an EMBL/GenBank/DDBJ whole genome shotgun (WGS) entry which is preliminary data.</text>
</comment>
<evidence type="ECO:0008006" key="4">
    <source>
        <dbReference type="Google" id="ProtNLM"/>
    </source>
</evidence>
<proteinExistence type="predicted"/>
<evidence type="ECO:0000313" key="3">
    <source>
        <dbReference type="Proteomes" id="UP000478208"/>
    </source>
</evidence>
<dbReference type="Proteomes" id="UP000478208">
    <property type="component" value="Unassembled WGS sequence"/>
</dbReference>
<gene>
    <name evidence="2" type="ORF">GN138_08240</name>
</gene>
<feature type="transmembrane region" description="Helical" evidence="1">
    <location>
        <begin position="9"/>
        <end position="28"/>
    </location>
</feature>
<dbReference type="EMBL" id="WOWS01000002">
    <property type="protein sequence ID" value="MUU78429.1"/>
    <property type="molecule type" value="Genomic_DNA"/>
</dbReference>
<keyword evidence="1" id="KW-0812">Transmembrane</keyword>
<protein>
    <recommendedName>
        <fullName evidence="4">DUF748 domain-containing protein</fullName>
    </recommendedName>
</protein>
<keyword evidence="1" id="KW-1133">Transmembrane helix</keyword>
<evidence type="ECO:0000256" key="1">
    <source>
        <dbReference type="SAM" id="Phobius"/>
    </source>
</evidence>
<keyword evidence="1" id="KW-0472">Membrane</keyword>
<accession>A0A6L6U8S4</accession>
<keyword evidence="3" id="KW-1185">Reference proteome</keyword>
<sequence>MIQKHKKTLINLSVIILVAIVVTLWGNYAVERQIKKVLQGLPKTIQLQYTSIKANIWTGNVAIKLPQLSVIGEITDQPILNAELKTIEIKDIGYYDFLINDQISINYLILDQLVVNYKYNPKVKRSSYNKGILEKLKQIIHVEKVDFNNADVLVLNSETDSTLLSLPKFNFELKELQIQPEASNISNKIKFKDFKVSASNVKWAMNTFDDLFANTIEITDDYAVFNEFQIKTKYNRQEYSKILNVERDHFQLNIKQLKLNDLDYGFNIENSFYLTSKEMNVVTPETEIYRDKLVTDDLKKKPLYSQLLRDLDFNLNIHLVEITNGKIAYLEKVNEDKSAGRLDFTNLNATIVNLGNINGSEETQIKVNSTFMDNSSLAVRWDFKVNDNTDQFSFKADLGLFNADQLDQFTNANLNIDLNGQLQQTYFTISGNKKASRVDLKMKYNDFEVAILKKNGKEKNRLLSKLVNLIVSKNSNETKNNFRYGQDYKVERDVTKSVFNYIWLNVKQGLLAAMTGKGVIK</sequence>
<reference evidence="2 3" key="1">
    <citation type="submission" date="2019-12" db="EMBL/GenBank/DDBJ databases">
        <authorList>
            <person name="Li J."/>
        </authorList>
    </citation>
    <scope>NUCLEOTIDE SEQUENCE [LARGE SCALE GENOMIC DNA]</scope>
    <source>
        <strain evidence="2 3">HL2-2</strain>
    </source>
</reference>
<dbReference type="RefSeq" id="WP_157363314.1">
    <property type="nucleotide sequence ID" value="NZ_WOWS01000002.1"/>
</dbReference>